<evidence type="ECO:0000313" key="2">
    <source>
        <dbReference type="EMBL" id="GLJ79602.1"/>
    </source>
</evidence>
<gene>
    <name evidence="2" type="ORF">GCM10017586_12840</name>
</gene>
<evidence type="ECO:0000313" key="3">
    <source>
        <dbReference type="Proteomes" id="UP001142317"/>
    </source>
</evidence>
<evidence type="ECO:0000259" key="1">
    <source>
        <dbReference type="Pfam" id="PF01420"/>
    </source>
</evidence>
<dbReference type="AlphaFoldDB" id="A0A9W6HGW4"/>
<reference evidence="2" key="2">
    <citation type="submission" date="2023-01" db="EMBL/GenBank/DDBJ databases">
        <authorList>
            <person name="Sun Q."/>
            <person name="Evtushenko L."/>
        </authorList>
    </citation>
    <scope>NUCLEOTIDE SEQUENCE</scope>
    <source>
        <strain evidence="2">VKM Ac-1447</strain>
    </source>
</reference>
<dbReference type="EMBL" id="BSEO01000004">
    <property type="protein sequence ID" value="GLJ79602.1"/>
    <property type="molecule type" value="Genomic_DNA"/>
</dbReference>
<dbReference type="Pfam" id="PF01420">
    <property type="entry name" value="Methylase_S"/>
    <property type="match status" value="2"/>
</dbReference>
<comment type="caution">
    <text evidence="2">The sequence shown here is derived from an EMBL/GenBank/DDBJ whole genome shotgun (WGS) entry which is preliminary data.</text>
</comment>
<dbReference type="GO" id="GO:0003677">
    <property type="term" value="F:DNA binding"/>
    <property type="evidence" value="ECO:0007669"/>
    <property type="project" value="InterPro"/>
</dbReference>
<feature type="domain" description="Type I restriction modification DNA specificity" evidence="1">
    <location>
        <begin position="188"/>
        <end position="338"/>
    </location>
</feature>
<organism evidence="2 3">
    <name type="scientific">Microbacterium imperiale</name>
    <dbReference type="NCBI Taxonomy" id="33884"/>
    <lineage>
        <taxon>Bacteria</taxon>
        <taxon>Bacillati</taxon>
        <taxon>Actinomycetota</taxon>
        <taxon>Actinomycetes</taxon>
        <taxon>Micrococcales</taxon>
        <taxon>Microbacteriaceae</taxon>
        <taxon>Microbacterium</taxon>
    </lineage>
</organism>
<sequence>MSAYDDLTFEPMLITDVFSGYRQAPAWLNTNQVLPGEPVFPHVTNSALGNSVAGFISHQRERPNPGNAITVGIDTQVVAYQPVAFYGATKVYELRSPHLNSLNGLVLTSVLRRAIEKFSWGYKASAGRLAKTHIMVPVTRNEAGEQVVDWEGMTRLGEELTALAIAHAHDARTPDSVDVGSSLPDLSFEPVFITDVFETMRASTAWYDKTKLRQGDGVFPFVSRTKSSNGIDGFTPRQEKPPEPGNAITIGLDTQTIAYQPVPFYTSQNIQVLRHPSLVEDNALVLVSCLREQMGKFSWGGNGATLGRLKATRIMAAVTTDDSGNQVVDWEGMTLYGRILRARAERRMFPTTTV</sequence>
<accession>A0A9W6HGW4</accession>
<proteinExistence type="predicted"/>
<dbReference type="Proteomes" id="UP001142317">
    <property type="component" value="Unassembled WGS sequence"/>
</dbReference>
<keyword evidence="3" id="KW-1185">Reference proteome</keyword>
<reference evidence="2" key="1">
    <citation type="journal article" date="2014" name="Int. J. Syst. Evol. Microbiol.">
        <title>Complete genome sequence of Corynebacterium casei LMG S-19264T (=DSM 44701T), isolated from a smear-ripened cheese.</title>
        <authorList>
            <consortium name="US DOE Joint Genome Institute (JGI-PGF)"/>
            <person name="Walter F."/>
            <person name="Albersmeier A."/>
            <person name="Kalinowski J."/>
            <person name="Ruckert C."/>
        </authorList>
    </citation>
    <scope>NUCLEOTIDE SEQUENCE</scope>
    <source>
        <strain evidence="2">VKM Ac-1447</strain>
    </source>
</reference>
<dbReference type="InterPro" id="IPR000055">
    <property type="entry name" value="Restrct_endonuc_typeI_TRD"/>
</dbReference>
<feature type="domain" description="Type I restriction modification DNA specificity" evidence="1">
    <location>
        <begin position="10"/>
        <end position="162"/>
    </location>
</feature>
<dbReference type="RefSeq" id="WP_271174923.1">
    <property type="nucleotide sequence ID" value="NZ_BSEO01000004.1"/>
</dbReference>
<protein>
    <recommendedName>
        <fullName evidence="1">Type I restriction modification DNA specificity domain-containing protein</fullName>
    </recommendedName>
</protein>
<name>A0A9W6HGW4_9MICO</name>